<dbReference type="GO" id="GO:0045893">
    <property type="term" value="P:positive regulation of DNA-templated transcription"/>
    <property type="evidence" value="ECO:0007669"/>
    <property type="project" value="InterPro"/>
</dbReference>
<evidence type="ECO:0000256" key="2">
    <source>
        <dbReference type="ARBA" id="ARBA00023125"/>
    </source>
</evidence>
<dbReference type="PANTHER" id="PTHR22952:SF450">
    <property type="entry name" value="PROTEIN FD-LIKE"/>
    <property type="match status" value="1"/>
</dbReference>
<dbReference type="PANTHER" id="PTHR22952">
    <property type="entry name" value="CAMP-RESPONSE ELEMENT BINDING PROTEIN-RELATED"/>
    <property type="match status" value="1"/>
</dbReference>
<dbReference type="InParanoid" id="A0A059BPP8"/>
<dbReference type="Gramene" id="KCW67984">
    <property type="protein sequence ID" value="KCW67984"/>
    <property type="gene ID" value="EUGRSUZ_F01674"/>
</dbReference>
<evidence type="ECO:0000256" key="4">
    <source>
        <dbReference type="SAM" id="MobiDB-lite"/>
    </source>
</evidence>
<feature type="region of interest" description="Disordered" evidence="4">
    <location>
        <begin position="176"/>
        <end position="209"/>
    </location>
</feature>
<dbReference type="Gene3D" id="1.20.5.170">
    <property type="match status" value="1"/>
</dbReference>
<feature type="region of interest" description="Disordered" evidence="4">
    <location>
        <begin position="227"/>
        <end position="257"/>
    </location>
</feature>
<evidence type="ECO:0000259" key="5">
    <source>
        <dbReference type="PROSITE" id="PS50217"/>
    </source>
</evidence>
<dbReference type="KEGG" id="egr:104448857"/>
<evidence type="ECO:0000256" key="1">
    <source>
        <dbReference type="ARBA" id="ARBA00004123"/>
    </source>
</evidence>
<dbReference type="FunCoup" id="A0A059BPP8">
    <property type="interactions" value="251"/>
</dbReference>
<dbReference type="SUPFAM" id="SSF57959">
    <property type="entry name" value="Leucine zipper domain"/>
    <property type="match status" value="1"/>
</dbReference>
<dbReference type="InterPro" id="IPR004827">
    <property type="entry name" value="bZIP"/>
</dbReference>
<name>A0A059BPP8_EUCGR</name>
<dbReference type="OrthoDB" id="644067at2759"/>
<dbReference type="PROSITE" id="PS50217">
    <property type="entry name" value="BZIP"/>
    <property type="match status" value="1"/>
</dbReference>
<organism evidence="6">
    <name type="scientific">Eucalyptus grandis</name>
    <name type="common">Flooded gum</name>
    <dbReference type="NCBI Taxonomy" id="71139"/>
    <lineage>
        <taxon>Eukaryota</taxon>
        <taxon>Viridiplantae</taxon>
        <taxon>Streptophyta</taxon>
        <taxon>Embryophyta</taxon>
        <taxon>Tracheophyta</taxon>
        <taxon>Spermatophyta</taxon>
        <taxon>Magnoliopsida</taxon>
        <taxon>eudicotyledons</taxon>
        <taxon>Gunneridae</taxon>
        <taxon>Pentapetalae</taxon>
        <taxon>rosids</taxon>
        <taxon>malvids</taxon>
        <taxon>Myrtales</taxon>
        <taxon>Myrtaceae</taxon>
        <taxon>Myrtoideae</taxon>
        <taxon>Eucalypteae</taxon>
        <taxon>Eucalyptus</taxon>
    </lineage>
</organism>
<dbReference type="Pfam" id="PF00170">
    <property type="entry name" value="bZIP_1"/>
    <property type="match status" value="1"/>
</dbReference>
<comment type="subcellular location">
    <subcellularLocation>
        <location evidence="1">Nucleus</location>
    </subcellularLocation>
</comment>
<reference evidence="6" key="1">
    <citation type="submission" date="2013-07" db="EMBL/GenBank/DDBJ databases">
        <title>The genome of Eucalyptus grandis.</title>
        <authorList>
            <person name="Schmutz J."/>
            <person name="Hayes R."/>
            <person name="Myburg A."/>
            <person name="Tuskan G."/>
            <person name="Grattapaglia D."/>
            <person name="Rokhsar D.S."/>
        </authorList>
    </citation>
    <scope>NUCLEOTIDE SEQUENCE</scope>
    <source>
        <tissue evidence="6">Leaf extractions</tissue>
    </source>
</reference>
<sequence>MSAMWSKPCLNKNNANTAASNGSNPENSGVAVVAYSLSSPLPFSPLSPIPTASSASIKSMEDIWKDINLAFLKDTPGHCPPASPAAISTSVDGVVGLQGAALTNFLAGPARDYSPRGSAFGSDVPATRLSLNSTGPDDQGVAAAGRVQVPSGRRRGVGPEAPPLVTGFSPLRVKSISDIGGGSDRRDRKFKRSVKNRESAARSRARRQAYTSGLEIEIAHLQKENAKLRRQQEKLRLAPPPEIPKKKRLQRTFTAPF</sequence>
<keyword evidence="2" id="KW-0238">DNA-binding</keyword>
<protein>
    <recommendedName>
        <fullName evidence="5">BZIP domain-containing protein</fullName>
    </recommendedName>
</protein>
<dbReference type="GO" id="GO:0003700">
    <property type="term" value="F:DNA-binding transcription factor activity"/>
    <property type="evidence" value="ECO:0007669"/>
    <property type="project" value="InterPro"/>
</dbReference>
<feature type="compositionally biased region" description="Basic and acidic residues" evidence="4">
    <location>
        <begin position="227"/>
        <end position="236"/>
    </location>
</feature>
<dbReference type="InterPro" id="IPR046347">
    <property type="entry name" value="bZIP_sf"/>
</dbReference>
<gene>
    <name evidence="6" type="ORF">EUGRSUZ_F01674</name>
</gene>
<dbReference type="PROSITE" id="PS00036">
    <property type="entry name" value="BZIP_BASIC"/>
    <property type="match status" value="1"/>
</dbReference>
<dbReference type="STRING" id="71139.A0A059BPP8"/>
<evidence type="ECO:0000256" key="3">
    <source>
        <dbReference type="ARBA" id="ARBA00023242"/>
    </source>
</evidence>
<feature type="domain" description="BZIP" evidence="5">
    <location>
        <begin position="186"/>
        <end position="236"/>
    </location>
</feature>
<dbReference type="InterPro" id="IPR043452">
    <property type="entry name" value="BZIP46-like"/>
</dbReference>
<evidence type="ECO:0000313" key="6">
    <source>
        <dbReference type="EMBL" id="KCW67984.1"/>
    </source>
</evidence>
<dbReference type="GO" id="GO:0003677">
    <property type="term" value="F:DNA binding"/>
    <property type="evidence" value="ECO:0007669"/>
    <property type="project" value="UniProtKB-KW"/>
</dbReference>
<accession>A0A059BPP8</accession>
<keyword evidence="3" id="KW-0539">Nucleus</keyword>
<dbReference type="AlphaFoldDB" id="A0A059BPP8"/>
<dbReference type="SMART" id="SM00338">
    <property type="entry name" value="BRLZ"/>
    <property type="match status" value="1"/>
</dbReference>
<proteinExistence type="predicted"/>
<dbReference type="GO" id="GO:0005634">
    <property type="term" value="C:nucleus"/>
    <property type="evidence" value="ECO:0000318"/>
    <property type="project" value="GO_Central"/>
</dbReference>
<dbReference type="EMBL" id="KK198758">
    <property type="protein sequence ID" value="KCW67984.1"/>
    <property type="molecule type" value="Genomic_DNA"/>
</dbReference>